<dbReference type="InterPro" id="IPR023214">
    <property type="entry name" value="HAD_sf"/>
</dbReference>
<dbReference type="AlphaFoldDB" id="A0A5J5AA41"/>
<evidence type="ECO:0000313" key="1">
    <source>
        <dbReference type="EMBL" id="KAA8527833.1"/>
    </source>
</evidence>
<keyword evidence="2" id="KW-1185">Reference proteome</keyword>
<dbReference type="FunFam" id="3.40.50.1000:FF:000113">
    <property type="entry name" value="Putative haloacid dehalogenase-like hydrolase"/>
    <property type="match status" value="1"/>
</dbReference>
<dbReference type="CDD" id="cd01427">
    <property type="entry name" value="HAD_like"/>
    <property type="match status" value="1"/>
</dbReference>
<dbReference type="Gene3D" id="3.40.50.1000">
    <property type="entry name" value="HAD superfamily/HAD-like"/>
    <property type="match status" value="1"/>
</dbReference>
<name>A0A5J5AA41_9ASTE</name>
<organism evidence="1 2">
    <name type="scientific">Nyssa sinensis</name>
    <dbReference type="NCBI Taxonomy" id="561372"/>
    <lineage>
        <taxon>Eukaryota</taxon>
        <taxon>Viridiplantae</taxon>
        <taxon>Streptophyta</taxon>
        <taxon>Embryophyta</taxon>
        <taxon>Tracheophyta</taxon>
        <taxon>Spermatophyta</taxon>
        <taxon>Magnoliopsida</taxon>
        <taxon>eudicotyledons</taxon>
        <taxon>Gunneridae</taxon>
        <taxon>Pentapetalae</taxon>
        <taxon>asterids</taxon>
        <taxon>Cornales</taxon>
        <taxon>Nyssaceae</taxon>
        <taxon>Nyssa</taxon>
    </lineage>
</organism>
<dbReference type="SUPFAM" id="SSF56784">
    <property type="entry name" value="HAD-like"/>
    <property type="match status" value="1"/>
</dbReference>
<dbReference type="InterPro" id="IPR006439">
    <property type="entry name" value="HAD-SF_hydro_IA"/>
</dbReference>
<dbReference type="EMBL" id="CM018045">
    <property type="protein sequence ID" value="KAA8527833.1"/>
    <property type="molecule type" value="Genomic_DNA"/>
</dbReference>
<dbReference type="InterPro" id="IPR036412">
    <property type="entry name" value="HAD-like_sf"/>
</dbReference>
<reference evidence="1 2" key="1">
    <citation type="submission" date="2019-09" db="EMBL/GenBank/DDBJ databases">
        <title>A chromosome-level genome assembly of the Chinese tupelo Nyssa sinensis.</title>
        <authorList>
            <person name="Yang X."/>
            <person name="Kang M."/>
            <person name="Yang Y."/>
            <person name="Xiong H."/>
            <person name="Wang M."/>
            <person name="Zhang Z."/>
            <person name="Wang Z."/>
            <person name="Wu H."/>
            <person name="Ma T."/>
            <person name="Liu J."/>
            <person name="Xi Z."/>
        </authorList>
    </citation>
    <scope>NUCLEOTIDE SEQUENCE [LARGE SCALE GENOMIC DNA]</scope>
    <source>
        <strain evidence="1">J267</strain>
        <tissue evidence="1">Leaf</tissue>
    </source>
</reference>
<dbReference type="Pfam" id="PF00702">
    <property type="entry name" value="Hydrolase"/>
    <property type="match status" value="1"/>
</dbReference>
<dbReference type="GO" id="GO:0009507">
    <property type="term" value="C:chloroplast"/>
    <property type="evidence" value="ECO:0007669"/>
    <property type="project" value="TreeGrafter"/>
</dbReference>
<protein>
    <submittedName>
        <fullName evidence="1">Uncharacterized protein</fullName>
    </submittedName>
</protein>
<dbReference type="OrthoDB" id="426235at2759"/>
<evidence type="ECO:0000313" key="2">
    <source>
        <dbReference type="Proteomes" id="UP000325577"/>
    </source>
</evidence>
<proteinExistence type="predicted"/>
<dbReference type="PANTHER" id="PTHR43885">
    <property type="entry name" value="HALOACID DEHALOGENASE-LIKE HYDROLASE"/>
    <property type="match status" value="1"/>
</dbReference>
<accession>A0A5J5AA41</accession>
<gene>
    <name evidence="1" type="ORF">F0562_035298</name>
</gene>
<sequence length="369" mass="41069">MNISTTFTAITGWLRDIEDFELNTLGFGTDGIEVKKGDDRLYTGLNLVWNGPVKFHPEVGIASIDQKSNGSDEELRAGLYDGSFVLDGKIEEFMGFSYKKYWVSSDAANDFQECTKSFCDGDGPDGRAPHDALFFALGYLDGLPSAPYDSISPERPSRRIVHNATAHPKTPLLAPKAMYKAVLGEEEYIAVRSKSPPGIDILHHIENWSPMKQQKAYEIIADFERQGLDRLQIMPGAVELCGFLNSRNIRRGLITRNVKSAVDLFHLRFGMAFSPALSREFRPYKPDPAPLLHICTTWEVQPSEVMMIGDSLKDDVACGKRAGAFTCLLDETGRYDSPEYASVEFKPDYKVSSLAQVSSLLEANFEMAP</sequence>
<dbReference type="NCBIfam" id="TIGR01549">
    <property type="entry name" value="HAD-SF-IA-v1"/>
    <property type="match status" value="1"/>
</dbReference>
<dbReference type="PANTHER" id="PTHR43885:SF1">
    <property type="entry name" value="SUPERFAMILY HYDROLASE, PUTATIVE (AFU_ORTHOLOGUE AFUA_4G13290)-RELATED"/>
    <property type="match status" value="1"/>
</dbReference>
<dbReference type="Proteomes" id="UP000325577">
    <property type="component" value="Linkage Group LG21"/>
</dbReference>
<dbReference type="Gene3D" id="1.10.260.80">
    <property type="match status" value="1"/>
</dbReference>